<dbReference type="GO" id="GO:0008270">
    <property type="term" value="F:zinc ion binding"/>
    <property type="evidence" value="ECO:0007669"/>
    <property type="project" value="UniProtKB-UniRule"/>
</dbReference>
<dbReference type="GO" id="GO:0005634">
    <property type="term" value="C:nucleus"/>
    <property type="evidence" value="ECO:0007669"/>
    <property type="project" value="UniProtKB-SubCell"/>
</dbReference>
<comment type="similarity">
    <text evidence="1 6">Belongs to the FHY3/FAR1 family.</text>
</comment>
<dbReference type="HOGENOM" id="CLU_848375_0_0_1"/>
<comment type="function">
    <text evidence="6">Putative transcription activator involved in regulating light control of development.</text>
</comment>
<protein>
    <recommendedName>
        <fullName evidence="6">Protein FAR1-RELATED SEQUENCE</fullName>
    </recommendedName>
</protein>
<feature type="compositionally biased region" description="Polar residues" evidence="7">
    <location>
        <begin position="253"/>
        <end position="264"/>
    </location>
</feature>
<evidence type="ECO:0000313" key="11">
    <source>
        <dbReference type="Proteomes" id="UP000004995"/>
    </source>
</evidence>
<evidence type="ECO:0000256" key="4">
    <source>
        <dbReference type="ARBA" id="ARBA00022833"/>
    </source>
</evidence>
<evidence type="ECO:0000313" key="9">
    <source>
        <dbReference type="EMBL" id="RCV11724.1"/>
    </source>
</evidence>
<comment type="subcellular location">
    <subcellularLocation>
        <location evidence="6">Nucleus</location>
    </subcellularLocation>
</comment>
<reference evidence="10" key="3">
    <citation type="submission" date="2018-08" db="UniProtKB">
        <authorList>
            <consortium name="EnsemblPlants"/>
        </authorList>
    </citation>
    <scope>IDENTIFICATION</scope>
    <source>
        <strain evidence="10">Yugu1</strain>
    </source>
</reference>
<dbReference type="eggNOG" id="ENOG502QR4C">
    <property type="taxonomic scope" value="Eukaryota"/>
</dbReference>
<dbReference type="EMBL" id="AGNK02001095">
    <property type="status" value="NOT_ANNOTATED_CDS"/>
    <property type="molecule type" value="Genomic_DNA"/>
</dbReference>
<keyword evidence="4 6" id="KW-0862">Zinc</keyword>
<keyword evidence="2 6" id="KW-0479">Metal-binding</keyword>
<dbReference type="OMA" id="ICVYMAK"/>
<proteinExistence type="inferred from homology"/>
<dbReference type="Gramene" id="KQL24537">
    <property type="protein sequence ID" value="KQL24537"/>
    <property type="gene ID" value="SETIT_032838mg"/>
</dbReference>
<keyword evidence="3 5" id="KW-0863">Zinc-finger</keyword>
<feature type="domain" description="SWIM-type" evidence="8">
    <location>
        <begin position="142"/>
        <end position="178"/>
    </location>
</feature>
<dbReference type="InterPro" id="IPR031052">
    <property type="entry name" value="FHY3/FAR1"/>
</dbReference>
<evidence type="ECO:0000256" key="5">
    <source>
        <dbReference type="PROSITE-ProRule" id="PRU00325"/>
    </source>
</evidence>
<dbReference type="EnsemblPlants" id="KQL24537">
    <property type="protein sequence ID" value="KQL24537"/>
    <property type="gene ID" value="SETIT_032838mg"/>
</dbReference>
<evidence type="ECO:0000256" key="6">
    <source>
        <dbReference type="RuleBase" id="RU367018"/>
    </source>
</evidence>
<gene>
    <name evidence="9" type="ORF">SETIT_2G209300v2</name>
</gene>
<dbReference type="EMBL" id="CM003529">
    <property type="protein sequence ID" value="RCV11724.1"/>
    <property type="molecule type" value="Genomic_DNA"/>
</dbReference>
<dbReference type="PANTHER" id="PTHR31669:SF295">
    <property type="entry name" value="PROTEIN FAR1-RELATED SEQUENCE"/>
    <property type="match status" value="1"/>
</dbReference>
<dbReference type="PANTHER" id="PTHR31669">
    <property type="entry name" value="PROTEIN FAR1-RELATED SEQUENCE 10-RELATED"/>
    <property type="match status" value="1"/>
</dbReference>
<accession>K4A1U3</accession>
<organism evidence="9">
    <name type="scientific">Setaria italica</name>
    <name type="common">Foxtail millet</name>
    <name type="synonym">Panicum italicum</name>
    <dbReference type="NCBI Taxonomy" id="4555"/>
    <lineage>
        <taxon>Eukaryota</taxon>
        <taxon>Viridiplantae</taxon>
        <taxon>Streptophyta</taxon>
        <taxon>Embryophyta</taxon>
        <taxon>Tracheophyta</taxon>
        <taxon>Spermatophyta</taxon>
        <taxon>Magnoliopsida</taxon>
        <taxon>Liliopsida</taxon>
        <taxon>Poales</taxon>
        <taxon>Poaceae</taxon>
        <taxon>PACMAD clade</taxon>
        <taxon>Panicoideae</taxon>
        <taxon>Panicodae</taxon>
        <taxon>Paniceae</taxon>
        <taxon>Cenchrinae</taxon>
        <taxon>Setaria</taxon>
    </lineage>
</organism>
<dbReference type="InterPro" id="IPR007527">
    <property type="entry name" value="Znf_SWIM"/>
</dbReference>
<dbReference type="Pfam" id="PF04434">
    <property type="entry name" value="SWIM"/>
    <property type="match status" value="1"/>
</dbReference>
<dbReference type="PROSITE" id="PS50966">
    <property type="entry name" value="ZF_SWIM"/>
    <property type="match status" value="1"/>
</dbReference>
<keyword evidence="11" id="KW-1185">Reference proteome</keyword>
<sequence length="328" mass="36885">MQGHGGLGPVGSVSANSTEYVQVEVGLDEEVYYEDEDVVCSQLVVPCVGMEFKKVLLPLHRHDREVRKHEFIVQEGLKDRIRSKLWGRYAFEKQAAGFYTGEAFGKFQELLRDSTRFKVRAVAGDDQGWSIQIVHPNSTRVRTVTIDKDATSYTCSCNMFDRDGLLCPHILKVFTSGDVEKIIEKYLLRRWSKELRYNALCRKMTSLAAEACLGPEKCTIASAEIDQSVETVRAVGGSLEMQQDEVHAGEASNVATGQQTQTPTVMVKNPPRTNRKGRPKEKVERLKSIVLKEATKIPPYSYCFEDGHSVQICVYMAKAEAITRELKL</sequence>
<reference evidence="9" key="2">
    <citation type="submission" date="2015-07" db="EMBL/GenBank/DDBJ databases">
        <authorList>
            <person name="Noorani M."/>
        </authorList>
    </citation>
    <scope>NUCLEOTIDE SEQUENCE</scope>
    <source>
        <strain evidence="9">Yugu1</strain>
    </source>
</reference>
<dbReference type="GO" id="GO:0006355">
    <property type="term" value="P:regulation of DNA-templated transcription"/>
    <property type="evidence" value="ECO:0007669"/>
    <property type="project" value="UniProtKB-UniRule"/>
</dbReference>
<evidence type="ECO:0000256" key="1">
    <source>
        <dbReference type="ARBA" id="ARBA00005889"/>
    </source>
</evidence>
<evidence type="ECO:0000313" key="10">
    <source>
        <dbReference type="EnsemblPlants" id="KQL24537"/>
    </source>
</evidence>
<name>K4A1U3_SETIT</name>
<dbReference type="STRING" id="4555.K4A1U3"/>
<dbReference type="SMART" id="SM00575">
    <property type="entry name" value="ZnF_PMZ"/>
    <property type="match status" value="1"/>
</dbReference>
<evidence type="ECO:0000256" key="2">
    <source>
        <dbReference type="ARBA" id="ARBA00022723"/>
    </source>
</evidence>
<evidence type="ECO:0000259" key="8">
    <source>
        <dbReference type="PROSITE" id="PS50966"/>
    </source>
</evidence>
<evidence type="ECO:0000256" key="3">
    <source>
        <dbReference type="ARBA" id="ARBA00022771"/>
    </source>
</evidence>
<evidence type="ECO:0000256" key="7">
    <source>
        <dbReference type="SAM" id="MobiDB-lite"/>
    </source>
</evidence>
<keyword evidence="6" id="KW-0539">Nucleus</keyword>
<dbReference type="AlphaFoldDB" id="K4A1U3"/>
<dbReference type="OrthoDB" id="681484at2759"/>
<dbReference type="InterPro" id="IPR006564">
    <property type="entry name" value="Znf_PMZ"/>
</dbReference>
<feature type="region of interest" description="Disordered" evidence="7">
    <location>
        <begin position="249"/>
        <end position="282"/>
    </location>
</feature>
<dbReference type="Proteomes" id="UP000004995">
    <property type="component" value="Unassembled WGS sequence"/>
</dbReference>
<reference evidence="9 11" key="1">
    <citation type="journal article" date="2012" name="Nat. Biotechnol.">
        <title>Reference genome sequence of the model plant Setaria.</title>
        <authorList>
            <person name="Bennetzen J.L."/>
            <person name="Schmutz J."/>
            <person name="Wang H."/>
            <person name="Percifield R."/>
            <person name="Hawkins J."/>
            <person name="Pontaroli A.C."/>
            <person name="Estep M."/>
            <person name="Feng L."/>
            <person name="Vaughn J.N."/>
            <person name="Grimwood J."/>
            <person name="Jenkins J."/>
            <person name="Barry K."/>
            <person name="Lindquist E."/>
            <person name="Hellsten U."/>
            <person name="Deshpande S."/>
            <person name="Wang X."/>
            <person name="Wu X."/>
            <person name="Mitros T."/>
            <person name="Triplett J."/>
            <person name="Yang X."/>
            <person name="Ye C.Y."/>
            <person name="Mauro-Herrera M."/>
            <person name="Wang L."/>
            <person name="Li P."/>
            <person name="Sharma M."/>
            <person name="Sharma R."/>
            <person name="Ronald P.C."/>
            <person name="Panaud O."/>
            <person name="Kellogg E.A."/>
            <person name="Brutnell T.P."/>
            <person name="Doust A.N."/>
            <person name="Tuskan G.A."/>
            <person name="Rokhsar D."/>
            <person name="Devos K.M."/>
        </authorList>
    </citation>
    <scope>NUCLEOTIDE SEQUENCE [LARGE SCALE GENOMIC DNA]</scope>
    <source>
        <strain evidence="11">cv. Yugu1</strain>
        <strain evidence="9">Yugu1</strain>
    </source>
</reference>